<dbReference type="PANTHER" id="PTHR32552:SF74">
    <property type="entry name" value="HYDROXAMATE SIDEROPHORE RECEPTOR FHUE"/>
    <property type="match status" value="1"/>
</dbReference>
<dbReference type="PROSITE" id="PS52016">
    <property type="entry name" value="TONB_DEPENDENT_REC_3"/>
    <property type="match status" value="1"/>
</dbReference>
<dbReference type="InterPro" id="IPR012910">
    <property type="entry name" value="Plug_dom"/>
</dbReference>
<evidence type="ECO:0000259" key="17">
    <source>
        <dbReference type="Pfam" id="PF00593"/>
    </source>
</evidence>
<sequence length="716" mass="77990">MPNTRSTSPLHQPQLRLKIKPMNLAVALTLSATTPVLTHAAEVTLNQVEVSANATQQPSEKTGLYRVSSSNSATLLDLPLSETPQTVSVVTRAQMDDFKLDNIDEVLGNTTGVTVEKAETERTYYTARGFDITNFKVDGVGVPFTSGHQMGDMDTAIYDRIDVVLGANGLTSSTGNPSATIDFVRKRPTPEFEASAGVLYGSWNTRRIDADISSPLNSEGTIAARVVIARQEGDSYLDRYEPAKTVFYGVIEAYLSYQTVLTMGYSYQKNDADGAMWGALPLLHSNGTPTDYAVNTNTAADWSYWDSQDQRVFAELNHTFSNNWQWKTTLGYNQLKSDGALFYVYGNPDQHTGEGLFSYPSLYNSNNRQALMDSNLSGQFALAGREHEFIVGASASRSTLSDISHYGQGIGTSLTPSGAFDGSYPMPSFDASTDGSDYTDVRKSIYAATRLHLADDLKLLLGANYTYSDSSGTAYGVNHQSNAHATTPYIGLVYDLSQNLSLYGSYTEIFNPQYKTDASGTVLEPVEGKSYELGIKGDFFAQKLNASAAVFKVEQNNSAELAGYIGSQAYYKGIDAASQGLEMQLAGELADGWQASMGATALSIKNELGATVKTYVPKQTVRISTTYQLPQLKALKIGASVNWQSQTSYHSADGNFTQPSYAILNLMARYDVNKQLSVTANLNNVTNQKYISSLYWAPQAFYGAPINGSISVNWKY</sequence>
<keyword evidence="12 19" id="KW-0675">Receptor</keyword>
<evidence type="ECO:0000313" key="19">
    <source>
        <dbReference type="EMBL" id="QLG87579.1"/>
    </source>
</evidence>
<keyword evidence="13 14" id="KW-0998">Cell outer membrane</keyword>
<dbReference type="InterPro" id="IPR000531">
    <property type="entry name" value="Beta-barrel_TonB"/>
</dbReference>
<keyword evidence="10 15" id="KW-0798">TonB box</keyword>
<protein>
    <submittedName>
        <fullName evidence="19">TonB-dependent siderophore receptor</fullName>
    </submittedName>
</protein>
<evidence type="ECO:0000256" key="11">
    <source>
        <dbReference type="ARBA" id="ARBA00023136"/>
    </source>
</evidence>
<keyword evidence="7 16" id="KW-0732">Signal</keyword>
<evidence type="ECO:0000313" key="20">
    <source>
        <dbReference type="Proteomes" id="UP000509597"/>
    </source>
</evidence>
<evidence type="ECO:0000256" key="5">
    <source>
        <dbReference type="ARBA" id="ARBA00022496"/>
    </source>
</evidence>
<dbReference type="NCBIfam" id="TIGR01783">
    <property type="entry name" value="TonB-siderophor"/>
    <property type="match status" value="1"/>
</dbReference>
<keyword evidence="6 14" id="KW-0812">Transmembrane</keyword>
<evidence type="ECO:0000256" key="15">
    <source>
        <dbReference type="RuleBase" id="RU003357"/>
    </source>
</evidence>
<evidence type="ECO:0000259" key="18">
    <source>
        <dbReference type="Pfam" id="PF07715"/>
    </source>
</evidence>
<comment type="similarity">
    <text evidence="2 14 15">Belongs to the TonB-dependent receptor family.</text>
</comment>
<evidence type="ECO:0000256" key="9">
    <source>
        <dbReference type="ARBA" id="ARBA00023065"/>
    </source>
</evidence>
<dbReference type="InterPro" id="IPR039426">
    <property type="entry name" value="TonB-dep_rcpt-like"/>
</dbReference>
<dbReference type="CDD" id="cd01347">
    <property type="entry name" value="ligand_gated_channel"/>
    <property type="match status" value="1"/>
</dbReference>
<feature type="domain" description="TonB-dependent receptor plug" evidence="18">
    <location>
        <begin position="80"/>
        <end position="178"/>
    </location>
</feature>
<keyword evidence="5" id="KW-0410">Iron transport</keyword>
<evidence type="ECO:0000256" key="8">
    <source>
        <dbReference type="ARBA" id="ARBA00023004"/>
    </source>
</evidence>
<name>A0A7H9BGB0_9NEIS</name>
<dbReference type="GO" id="GO:0015891">
    <property type="term" value="P:siderophore transport"/>
    <property type="evidence" value="ECO:0007669"/>
    <property type="project" value="InterPro"/>
</dbReference>
<dbReference type="GO" id="GO:0009279">
    <property type="term" value="C:cell outer membrane"/>
    <property type="evidence" value="ECO:0007669"/>
    <property type="project" value="UniProtKB-SubCell"/>
</dbReference>
<dbReference type="Pfam" id="PF00593">
    <property type="entry name" value="TonB_dep_Rec_b-barrel"/>
    <property type="match status" value="1"/>
</dbReference>
<proteinExistence type="inferred from homology"/>
<keyword evidence="9" id="KW-0406">Ion transport</keyword>
<evidence type="ECO:0000256" key="6">
    <source>
        <dbReference type="ARBA" id="ARBA00022692"/>
    </source>
</evidence>
<dbReference type="KEGG" id="chiz:HQ393_04540"/>
<comment type="subcellular location">
    <subcellularLocation>
        <location evidence="1 14">Cell outer membrane</location>
        <topology evidence="1 14">Multi-pass membrane protein</topology>
    </subcellularLocation>
</comment>
<reference evidence="19 20" key="1">
    <citation type="submission" date="2020-07" db="EMBL/GenBank/DDBJ databases">
        <title>Complete genome sequence of Chitinibacter sp. 2T18.</title>
        <authorList>
            <person name="Bae J.-W."/>
            <person name="Choi J.-W."/>
        </authorList>
    </citation>
    <scope>NUCLEOTIDE SEQUENCE [LARGE SCALE GENOMIC DNA]</scope>
    <source>
        <strain evidence="19 20">2T18</strain>
    </source>
</reference>
<dbReference type="GO" id="GO:0038023">
    <property type="term" value="F:signaling receptor activity"/>
    <property type="evidence" value="ECO:0007669"/>
    <property type="project" value="InterPro"/>
</dbReference>
<feature type="domain" description="TonB-dependent receptor-like beta-barrel" evidence="17">
    <location>
        <begin position="258"/>
        <end position="685"/>
    </location>
</feature>
<dbReference type="Proteomes" id="UP000509597">
    <property type="component" value="Chromosome"/>
</dbReference>
<dbReference type="SUPFAM" id="SSF56935">
    <property type="entry name" value="Porins"/>
    <property type="match status" value="1"/>
</dbReference>
<evidence type="ECO:0000256" key="16">
    <source>
        <dbReference type="SAM" id="SignalP"/>
    </source>
</evidence>
<evidence type="ECO:0000256" key="3">
    <source>
        <dbReference type="ARBA" id="ARBA00022448"/>
    </source>
</evidence>
<dbReference type="Gene3D" id="2.170.130.10">
    <property type="entry name" value="TonB-dependent receptor, plug domain"/>
    <property type="match status" value="1"/>
</dbReference>
<organism evidence="19 20">
    <name type="scientific">Chitinibacter bivalviorum</name>
    <dbReference type="NCBI Taxonomy" id="2739434"/>
    <lineage>
        <taxon>Bacteria</taxon>
        <taxon>Pseudomonadati</taxon>
        <taxon>Pseudomonadota</taxon>
        <taxon>Betaproteobacteria</taxon>
        <taxon>Neisseriales</taxon>
        <taxon>Chitinibacteraceae</taxon>
        <taxon>Chitinibacter</taxon>
    </lineage>
</organism>
<accession>A0A7H9BGB0</accession>
<evidence type="ECO:0000256" key="10">
    <source>
        <dbReference type="ARBA" id="ARBA00023077"/>
    </source>
</evidence>
<evidence type="ECO:0000256" key="7">
    <source>
        <dbReference type="ARBA" id="ARBA00022729"/>
    </source>
</evidence>
<keyword evidence="4 14" id="KW-1134">Transmembrane beta strand</keyword>
<dbReference type="GO" id="GO:0015344">
    <property type="term" value="F:siderophore uptake transmembrane transporter activity"/>
    <property type="evidence" value="ECO:0007669"/>
    <property type="project" value="TreeGrafter"/>
</dbReference>
<dbReference type="InterPro" id="IPR036942">
    <property type="entry name" value="Beta-barrel_TonB_sf"/>
</dbReference>
<dbReference type="FunFam" id="2.170.130.10:FF:000010">
    <property type="entry name" value="Ferripyoverdine receptor"/>
    <property type="match status" value="1"/>
</dbReference>
<dbReference type="PANTHER" id="PTHR32552">
    <property type="entry name" value="FERRICHROME IRON RECEPTOR-RELATED"/>
    <property type="match status" value="1"/>
</dbReference>
<evidence type="ECO:0000256" key="12">
    <source>
        <dbReference type="ARBA" id="ARBA00023170"/>
    </source>
</evidence>
<keyword evidence="8" id="KW-0408">Iron</keyword>
<evidence type="ECO:0000256" key="4">
    <source>
        <dbReference type="ARBA" id="ARBA00022452"/>
    </source>
</evidence>
<feature type="signal peptide" evidence="16">
    <location>
        <begin position="1"/>
        <end position="40"/>
    </location>
</feature>
<keyword evidence="11 14" id="KW-0472">Membrane</keyword>
<evidence type="ECO:0000256" key="13">
    <source>
        <dbReference type="ARBA" id="ARBA00023237"/>
    </source>
</evidence>
<keyword evidence="3 14" id="KW-0813">Transport</keyword>
<dbReference type="EMBL" id="CP058627">
    <property type="protein sequence ID" value="QLG87579.1"/>
    <property type="molecule type" value="Genomic_DNA"/>
</dbReference>
<dbReference type="InterPro" id="IPR010105">
    <property type="entry name" value="TonB_sidphr_rcpt"/>
</dbReference>
<dbReference type="InterPro" id="IPR037066">
    <property type="entry name" value="Plug_dom_sf"/>
</dbReference>
<feature type="chain" id="PRO_5028907499" evidence="16">
    <location>
        <begin position="41"/>
        <end position="716"/>
    </location>
</feature>
<evidence type="ECO:0000256" key="2">
    <source>
        <dbReference type="ARBA" id="ARBA00009810"/>
    </source>
</evidence>
<dbReference type="Gene3D" id="2.40.170.20">
    <property type="entry name" value="TonB-dependent receptor, beta-barrel domain"/>
    <property type="match status" value="1"/>
</dbReference>
<gene>
    <name evidence="19" type="ORF">HQ393_04540</name>
</gene>
<evidence type="ECO:0000256" key="14">
    <source>
        <dbReference type="PROSITE-ProRule" id="PRU01360"/>
    </source>
</evidence>
<dbReference type="Pfam" id="PF07715">
    <property type="entry name" value="Plug"/>
    <property type="match status" value="1"/>
</dbReference>
<keyword evidence="20" id="KW-1185">Reference proteome</keyword>
<dbReference type="AlphaFoldDB" id="A0A7H9BGB0"/>
<evidence type="ECO:0000256" key="1">
    <source>
        <dbReference type="ARBA" id="ARBA00004571"/>
    </source>
</evidence>